<dbReference type="RefSeq" id="WP_281243993.1">
    <property type="nucleotide sequence ID" value="NZ_FOUU01000014.1"/>
</dbReference>
<reference evidence="3" key="1">
    <citation type="submission" date="2016-10" db="EMBL/GenBank/DDBJ databases">
        <authorList>
            <person name="Varghese N."/>
            <person name="Submissions S."/>
        </authorList>
    </citation>
    <scope>NUCLEOTIDE SEQUENCE [LARGE SCALE GENOMIC DNA]</scope>
    <source>
        <strain evidence="3">DSM 9990</strain>
    </source>
</reference>
<protein>
    <submittedName>
        <fullName evidence="2">Aldehyde ferredoxin oxidoreductase, N-terminal domain</fullName>
    </submittedName>
</protein>
<dbReference type="InterPro" id="IPR013983">
    <property type="entry name" value="Ald_Fedxn_OxRdtase_N"/>
</dbReference>
<dbReference type="PANTHER" id="PTHR30038:SF0">
    <property type="entry name" value="TUNGSTEN-CONTAINING ALDEHYDE FERREDOXIN OXIDOREDUCTASE"/>
    <property type="match status" value="1"/>
</dbReference>
<feature type="non-terminal residue" evidence="2">
    <location>
        <position position="122"/>
    </location>
</feature>
<evidence type="ECO:0000313" key="3">
    <source>
        <dbReference type="Proteomes" id="UP000199611"/>
    </source>
</evidence>
<dbReference type="SMART" id="SM00790">
    <property type="entry name" value="AFOR_N"/>
    <property type="match status" value="1"/>
</dbReference>
<proteinExistence type="predicted"/>
<dbReference type="Proteomes" id="UP000199611">
    <property type="component" value="Unassembled WGS sequence"/>
</dbReference>
<name>A0A1I4W4J4_9BACT</name>
<keyword evidence="3" id="KW-1185">Reference proteome</keyword>
<dbReference type="STRING" id="39841.SAMN05660836_02597"/>
<dbReference type="AlphaFoldDB" id="A0A1I4W4J4"/>
<dbReference type="SUPFAM" id="SSF56228">
    <property type="entry name" value="Aldehyde ferredoxin oxidoreductase, N-terminal domain"/>
    <property type="match status" value="1"/>
</dbReference>
<gene>
    <name evidence="2" type="ORF">SAMN05660836_02597</name>
</gene>
<dbReference type="InterPro" id="IPR036503">
    <property type="entry name" value="Ald_Fedxn_OxRdtase_N_sf"/>
</dbReference>
<organism evidence="2 3">
    <name type="scientific">Thermodesulforhabdus norvegica</name>
    <dbReference type="NCBI Taxonomy" id="39841"/>
    <lineage>
        <taxon>Bacteria</taxon>
        <taxon>Pseudomonadati</taxon>
        <taxon>Thermodesulfobacteriota</taxon>
        <taxon>Syntrophobacteria</taxon>
        <taxon>Syntrophobacterales</taxon>
        <taxon>Thermodesulforhabdaceae</taxon>
        <taxon>Thermodesulforhabdus</taxon>
    </lineage>
</organism>
<feature type="domain" description="Aldehyde ferredoxin oxidoreductase N-terminal" evidence="1">
    <location>
        <begin position="1"/>
        <end position="119"/>
    </location>
</feature>
<dbReference type="Gene3D" id="3.60.9.10">
    <property type="entry name" value="Aldehyde ferredoxin oxidoreductase, N-terminal domain"/>
    <property type="match status" value="1"/>
</dbReference>
<dbReference type="PANTHER" id="PTHR30038">
    <property type="entry name" value="ALDEHYDE FERREDOXIN OXIDOREDUCTASE"/>
    <property type="match status" value="1"/>
</dbReference>
<dbReference type="Pfam" id="PF02730">
    <property type="entry name" value="AFOR_N"/>
    <property type="match status" value="1"/>
</dbReference>
<dbReference type="GO" id="GO:0051536">
    <property type="term" value="F:iron-sulfur cluster binding"/>
    <property type="evidence" value="ECO:0007669"/>
    <property type="project" value="InterPro"/>
</dbReference>
<accession>A0A1I4W4J4</accession>
<evidence type="ECO:0000259" key="1">
    <source>
        <dbReference type="SMART" id="SM00790"/>
    </source>
</evidence>
<dbReference type="InterPro" id="IPR051919">
    <property type="entry name" value="W-dependent_AOR"/>
</dbReference>
<dbReference type="EMBL" id="FOUU01000014">
    <property type="protein sequence ID" value="SFN08451.1"/>
    <property type="molecule type" value="Genomic_DNA"/>
</dbReference>
<sequence>MKILRIDMGAEGGPRVVESGLGEYEGFGGRGLTSAIVSREVPPDCHPLSGENKLVIAPGLLSGTTGAMTGRISVGCKSPLTGTIKEANAGGQPAQVLARLGYAAIVLEGKPRTDDLYVVYIN</sequence>
<dbReference type="GO" id="GO:0016625">
    <property type="term" value="F:oxidoreductase activity, acting on the aldehyde or oxo group of donors, iron-sulfur protein as acceptor"/>
    <property type="evidence" value="ECO:0007669"/>
    <property type="project" value="InterPro"/>
</dbReference>
<evidence type="ECO:0000313" key="2">
    <source>
        <dbReference type="EMBL" id="SFN08451.1"/>
    </source>
</evidence>